<evidence type="ECO:0000256" key="4">
    <source>
        <dbReference type="ARBA" id="ARBA00022801"/>
    </source>
</evidence>
<comment type="similarity">
    <text evidence="2 7">Belongs to the peptidase M14 family.</text>
</comment>
<dbReference type="GO" id="GO:0005615">
    <property type="term" value="C:extracellular space"/>
    <property type="evidence" value="ECO:0007669"/>
    <property type="project" value="TreeGrafter"/>
</dbReference>
<dbReference type="SMART" id="SM00631">
    <property type="entry name" value="Zn_pept"/>
    <property type="match status" value="1"/>
</dbReference>
<dbReference type="SUPFAM" id="SSF53187">
    <property type="entry name" value="Zn-dependent exopeptidases"/>
    <property type="match status" value="1"/>
</dbReference>
<feature type="signal peptide" evidence="8">
    <location>
        <begin position="1"/>
        <end position="28"/>
    </location>
</feature>
<reference evidence="11" key="1">
    <citation type="submission" date="2018-08" db="EMBL/GenBank/DDBJ databases">
        <title>Thalassotalea euphylliae genome.</title>
        <authorList>
            <person name="Summers S."/>
            <person name="Rice S.A."/>
            <person name="Freckelton M.L."/>
            <person name="Nedved B.T."/>
            <person name="Hadfield M.G."/>
        </authorList>
    </citation>
    <scope>NUCLEOTIDE SEQUENCE [LARGE SCALE GENOMIC DNA]</scope>
    <source>
        <strain evidence="11">H3</strain>
    </source>
</reference>
<organism evidence="10 11">
    <name type="scientific">Thalassotalea euphylliae</name>
    <dbReference type="NCBI Taxonomy" id="1655234"/>
    <lineage>
        <taxon>Bacteria</taxon>
        <taxon>Pseudomonadati</taxon>
        <taxon>Pseudomonadota</taxon>
        <taxon>Gammaproteobacteria</taxon>
        <taxon>Alteromonadales</taxon>
        <taxon>Colwelliaceae</taxon>
        <taxon>Thalassotalea</taxon>
    </lineage>
</organism>
<evidence type="ECO:0000256" key="8">
    <source>
        <dbReference type="SAM" id="SignalP"/>
    </source>
</evidence>
<evidence type="ECO:0000259" key="9">
    <source>
        <dbReference type="PROSITE" id="PS52035"/>
    </source>
</evidence>
<evidence type="ECO:0000256" key="3">
    <source>
        <dbReference type="ARBA" id="ARBA00022670"/>
    </source>
</evidence>
<dbReference type="Proteomes" id="UP000256899">
    <property type="component" value="Unassembled WGS sequence"/>
</dbReference>
<evidence type="ECO:0000256" key="1">
    <source>
        <dbReference type="ARBA" id="ARBA00001947"/>
    </source>
</evidence>
<dbReference type="SUPFAM" id="SSF52317">
    <property type="entry name" value="Class I glutamine amidotransferase-like"/>
    <property type="match status" value="1"/>
</dbReference>
<evidence type="ECO:0000256" key="2">
    <source>
        <dbReference type="ARBA" id="ARBA00005988"/>
    </source>
</evidence>
<keyword evidence="4" id="KW-0378">Hydrolase</keyword>
<dbReference type="EMBL" id="QUOT01000001">
    <property type="protein sequence ID" value="REL31105.1"/>
    <property type="molecule type" value="Genomic_DNA"/>
</dbReference>
<dbReference type="PANTHER" id="PTHR11705">
    <property type="entry name" value="PROTEASE FAMILY M14 CARBOXYPEPTIDASE A,B"/>
    <property type="match status" value="1"/>
</dbReference>
<dbReference type="Gene3D" id="3.40.630.10">
    <property type="entry name" value="Zn peptidases"/>
    <property type="match status" value="1"/>
</dbReference>
<dbReference type="AlphaFoldDB" id="A0A3E0U4I3"/>
<dbReference type="InterPro" id="IPR029062">
    <property type="entry name" value="Class_I_gatase-like"/>
</dbReference>
<dbReference type="InterPro" id="IPR000834">
    <property type="entry name" value="Peptidase_M14"/>
</dbReference>
<evidence type="ECO:0000256" key="5">
    <source>
        <dbReference type="ARBA" id="ARBA00022833"/>
    </source>
</evidence>
<name>A0A3E0U4I3_9GAMM</name>
<dbReference type="PROSITE" id="PS52035">
    <property type="entry name" value="PEPTIDASE_M14"/>
    <property type="match status" value="1"/>
</dbReference>
<keyword evidence="5" id="KW-0862">Zinc</keyword>
<evidence type="ECO:0000256" key="6">
    <source>
        <dbReference type="ARBA" id="ARBA00023049"/>
    </source>
</evidence>
<comment type="caution">
    <text evidence="10">The sequence shown here is derived from an EMBL/GenBank/DDBJ whole genome shotgun (WGS) entry which is preliminary data.</text>
</comment>
<protein>
    <recommendedName>
        <fullName evidence="9">Peptidase M14 domain-containing protein</fullName>
    </recommendedName>
</protein>
<dbReference type="GO" id="GO:0006508">
    <property type="term" value="P:proteolysis"/>
    <property type="evidence" value="ECO:0007669"/>
    <property type="project" value="UniProtKB-KW"/>
</dbReference>
<feature type="domain" description="Peptidase M14" evidence="9">
    <location>
        <begin position="59"/>
        <end position="350"/>
    </location>
</feature>
<keyword evidence="6" id="KW-0482">Metalloprotease</keyword>
<evidence type="ECO:0000313" key="11">
    <source>
        <dbReference type="Proteomes" id="UP000256899"/>
    </source>
</evidence>
<dbReference type="GO" id="GO:0008270">
    <property type="term" value="F:zinc ion binding"/>
    <property type="evidence" value="ECO:0007669"/>
    <property type="project" value="InterPro"/>
</dbReference>
<keyword evidence="8" id="KW-0732">Signal</keyword>
<evidence type="ECO:0000313" key="10">
    <source>
        <dbReference type="EMBL" id="REL31105.1"/>
    </source>
</evidence>
<dbReference type="Pfam" id="PF00246">
    <property type="entry name" value="Peptidase_M14"/>
    <property type="match status" value="1"/>
</dbReference>
<comment type="cofactor">
    <cofactor evidence="1">
        <name>Zn(2+)</name>
        <dbReference type="ChEBI" id="CHEBI:29105"/>
    </cofactor>
</comment>
<gene>
    <name evidence="10" type="ORF">DXX94_10500</name>
</gene>
<accession>A0A3E0U4I3</accession>
<keyword evidence="11" id="KW-1185">Reference proteome</keyword>
<feature type="active site" description="Proton donor/acceptor" evidence="7">
    <location>
        <position position="328"/>
    </location>
</feature>
<dbReference type="PANTHER" id="PTHR11705:SF143">
    <property type="entry name" value="SLL0236 PROTEIN"/>
    <property type="match status" value="1"/>
</dbReference>
<sequence length="857" mass="96669">MFFQQILNRCLTVSTGFLLSLFTLTANAAELSYYLSSTDNYAAQISKPSQVLGFGVGERHLRHDQLLDYMSQLAGQSERIKLTEFGRTYQQRKQVLLTISSPENLAKLDSTLTNRQNNKVSDDDPLVVWLGYSVHGDEISGAHASMLVAYHLAASQSDEVKQWLDDMVIVIEPSVNPDGMDRFANWVTTFRSHSANSDPNHIEHNQSWPTGRTNHYWFDLNRDWLLLSQVESVNRLKMYHQYQPNVLGDFHEMGANSSYFFQPGIPTRTNPLTPAKNVELTQKLAEFHAKALDEEQRLYYTQESFDDFYYGKGSTYPDVNGAVGILFEQASSRGMQQDTVNGLLTFEYGIKNQLLTSFSTLRGAWQQRGALAEYRETFYESGLKAAKKEKYAGYLFTESDDNTRLNLFLSKLAQHQIEVFPLSEDFRLNNRVFSAEHSYFVPLAQRQYRLIQALFTKQTEFADNTFYDVSGWTLPLAMNIDVSQVARTWGLKLLNKAWQQKAKQTSELEGAAYAYAIEWQDYLAPKLLNKLLAKGLQVKVATKSFSNLDAETEQTFASGTLLIAAGIQQQGDWFNILKAESDALALPVFPINTGLTINGIDLGSQSFKLIEPAKVLLIGGYGVSQYEAGEIRYYLDQELEIPVSIVDKQRLSKLNFDDYSHIVMVDGHYDDLSKSVTKRLSNWLHRGGVVFAQKRAAKWLADKELLQASFATKEQLDQLFDTDNLSYQDKQGLTARKRIAGTIFNAEIDTSHPLAFGFKSNNLPVFKNSSLIMNKPKVPFSTVAKFGQSPLLSGYADENLVNRLAHNASLVAHNVGRGRVVATTENYTFRGYWQGTAKILANTLFFATAFDVAAKSK</sequence>
<evidence type="ECO:0000256" key="7">
    <source>
        <dbReference type="PROSITE-ProRule" id="PRU01379"/>
    </source>
</evidence>
<proteinExistence type="inferred from homology"/>
<dbReference type="GO" id="GO:0004181">
    <property type="term" value="F:metallocarboxypeptidase activity"/>
    <property type="evidence" value="ECO:0007669"/>
    <property type="project" value="InterPro"/>
</dbReference>
<feature type="chain" id="PRO_5017726498" description="Peptidase M14 domain-containing protein" evidence="8">
    <location>
        <begin position="29"/>
        <end position="857"/>
    </location>
</feature>
<keyword evidence="3" id="KW-0645">Protease</keyword>